<dbReference type="Pfam" id="PF12854">
    <property type="entry name" value="PPR_1"/>
    <property type="match status" value="1"/>
</dbReference>
<dbReference type="InterPro" id="IPR046848">
    <property type="entry name" value="E_motif"/>
</dbReference>
<feature type="repeat" description="PPR" evidence="3">
    <location>
        <begin position="344"/>
        <end position="378"/>
    </location>
</feature>
<dbReference type="InterPro" id="IPR011990">
    <property type="entry name" value="TPR-like_helical_dom_sf"/>
</dbReference>
<keyword evidence="5" id="KW-1185">Reference proteome</keyword>
<evidence type="ECO:0000313" key="5">
    <source>
        <dbReference type="Proteomes" id="UP000017836"/>
    </source>
</evidence>
<organism evidence="4 5">
    <name type="scientific">Amborella trichopoda</name>
    <dbReference type="NCBI Taxonomy" id="13333"/>
    <lineage>
        <taxon>Eukaryota</taxon>
        <taxon>Viridiplantae</taxon>
        <taxon>Streptophyta</taxon>
        <taxon>Embryophyta</taxon>
        <taxon>Tracheophyta</taxon>
        <taxon>Spermatophyta</taxon>
        <taxon>Magnoliopsida</taxon>
        <taxon>Amborellales</taxon>
        <taxon>Amborellaceae</taxon>
        <taxon>Amborella</taxon>
    </lineage>
</organism>
<name>W1PA56_AMBTC</name>
<dbReference type="NCBIfam" id="TIGR00756">
    <property type="entry name" value="PPR"/>
    <property type="match status" value="8"/>
</dbReference>
<dbReference type="eggNOG" id="KOG4197">
    <property type="taxonomic scope" value="Eukaryota"/>
</dbReference>
<dbReference type="HOGENOM" id="CLU_002706_0_1_1"/>
<accession>W1PA56</accession>
<dbReference type="SUPFAM" id="SSF48452">
    <property type="entry name" value="TPR-like"/>
    <property type="match status" value="1"/>
</dbReference>
<dbReference type="EMBL" id="KI394330">
    <property type="protein sequence ID" value="ERN03880.1"/>
    <property type="molecule type" value="Genomic_DNA"/>
</dbReference>
<dbReference type="GO" id="GO:0009451">
    <property type="term" value="P:RNA modification"/>
    <property type="evidence" value="ECO:0007669"/>
    <property type="project" value="InterPro"/>
</dbReference>
<evidence type="ECO:0000256" key="1">
    <source>
        <dbReference type="ARBA" id="ARBA00022737"/>
    </source>
</evidence>
<proteinExistence type="inferred from homology"/>
<sequence length="589" mass="66720">MHKRDICFFNRLLNSYCRSSSLKEARELFEQMPERNAVSWCTMISGYGKSGEIHSANKLFNEIPEKNLVSFNAMLSAYLNCGRLESATKLFDEMPQKNPATFCTMIAGFSRLGFVERARTVFYSIPFREQSVISWTAMITGYVQNDQNFEALKLFLLNYGEFYSFNIKPNSFTFNLVLKSCSILLFLSLGKQIHGTMIKFGFDGYLGHVFVQNSLMNFYAKLGELVDAEKIFNGMREKKDLGSWNTLMAGYACQLNIDKAMHLFSKMENRDTLSWNIIIQGLADNDRIGEALECFLSLAQSWPELKPNPSTYSIVISLSTTLTALELGSQIHTHTVKFGLYHRNVFIGNAFISMYSRCGLIEESENVFQEMLERDIVTWNSFILGLGQNGFAKKALTVADKVLHIANHNTFTGILTACSHGGLVNEGFKYFNSMANDHGIEPNLDHYTCMIDLLGRAGRLNEALELLQNMPFMANCVAWGTLLGACLIHGDAAIGKLSAQKLIALEPEDIAGWYVLLAKIYTKTGKLEEAREIRKMIRERGLKKEPGCSWIRMRNKVHGFVAQDMGHPHRTEVYWILEILNKEMREEGG</sequence>
<dbReference type="OrthoDB" id="185373at2759"/>
<dbReference type="Gramene" id="ERN03880">
    <property type="protein sequence ID" value="ERN03880"/>
    <property type="gene ID" value="AMTR_s00078p00169810"/>
</dbReference>
<dbReference type="Pfam" id="PF13041">
    <property type="entry name" value="PPR_2"/>
    <property type="match status" value="1"/>
</dbReference>
<dbReference type="AlphaFoldDB" id="W1PA56"/>
<dbReference type="FunFam" id="1.25.40.10:FF:000031">
    <property type="entry name" value="Pentatricopeptide repeat-containing protein mitochondrial"/>
    <property type="match status" value="1"/>
</dbReference>
<dbReference type="InterPro" id="IPR002885">
    <property type="entry name" value="PPR_rpt"/>
</dbReference>
<dbReference type="GO" id="GO:0003723">
    <property type="term" value="F:RNA binding"/>
    <property type="evidence" value="ECO:0007669"/>
    <property type="project" value="InterPro"/>
</dbReference>
<evidence type="ECO:0008006" key="6">
    <source>
        <dbReference type="Google" id="ProtNLM"/>
    </source>
</evidence>
<dbReference type="Gene3D" id="1.25.40.10">
    <property type="entry name" value="Tetratricopeptide repeat domain"/>
    <property type="match status" value="5"/>
</dbReference>
<dbReference type="Proteomes" id="UP000017836">
    <property type="component" value="Unassembled WGS sequence"/>
</dbReference>
<comment type="similarity">
    <text evidence="2">Belongs to the PPR family. PCMP-E subfamily.</text>
</comment>
<dbReference type="FunFam" id="1.25.40.10:FF:000280">
    <property type="entry name" value="Pentatricopeptide repeat-containing protein"/>
    <property type="match status" value="1"/>
</dbReference>
<dbReference type="Pfam" id="PF20431">
    <property type="entry name" value="E_motif"/>
    <property type="match status" value="1"/>
</dbReference>
<dbReference type="PROSITE" id="PS51375">
    <property type="entry name" value="PPR"/>
    <property type="match status" value="5"/>
</dbReference>
<gene>
    <name evidence="4" type="ORF">AMTR_s00078p00169810</name>
</gene>
<feature type="repeat" description="PPR" evidence="3">
    <location>
        <begin position="443"/>
        <end position="473"/>
    </location>
</feature>
<feature type="repeat" description="PPR" evidence="3">
    <location>
        <begin position="240"/>
        <end position="274"/>
    </location>
</feature>
<evidence type="ECO:0000256" key="3">
    <source>
        <dbReference type="PROSITE-ProRule" id="PRU00708"/>
    </source>
</evidence>
<dbReference type="InterPro" id="IPR046960">
    <property type="entry name" value="PPR_At4g14850-like_plant"/>
</dbReference>
<dbReference type="KEGG" id="atr:18432032"/>
<reference evidence="5" key="1">
    <citation type="journal article" date="2013" name="Science">
        <title>The Amborella genome and the evolution of flowering plants.</title>
        <authorList>
            <consortium name="Amborella Genome Project"/>
        </authorList>
    </citation>
    <scope>NUCLEOTIDE SEQUENCE [LARGE SCALE GENOMIC DNA]</scope>
</reference>
<protein>
    <recommendedName>
        <fullName evidence="6">Pentacotripeptide-repeat region of PRORP domain-containing protein</fullName>
    </recommendedName>
</protein>
<dbReference type="OMA" id="LMNMYSC"/>
<feature type="repeat" description="PPR" evidence="3">
    <location>
        <begin position="67"/>
        <end position="101"/>
    </location>
</feature>
<evidence type="ECO:0000256" key="2">
    <source>
        <dbReference type="ARBA" id="ARBA00061659"/>
    </source>
</evidence>
<feature type="repeat" description="PPR" evidence="3">
    <location>
        <begin position="5"/>
        <end position="39"/>
    </location>
</feature>
<keyword evidence="1" id="KW-0677">Repeat</keyword>
<dbReference type="PANTHER" id="PTHR47926">
    <property type="entry name" value="PENTATRICOPEPTIDE REPEAT-CONTAINING PROTEIN"/>
    <property type="match status" value="1"/>
</dbReference>
<evidence type="ECO:0000313" key="4">
    <source>
        <dbReference type="EMBL" id="ERN03880.1"/>
    </source>
</evidence>
<dbReference type="Pfam" id="PF01535">
    <property type="entry name" value="PPR"/>
    <property type="match status" value="8"/>
</dbReference>
<dbReference type="PANTHER" id="PTHR47926:SF471">
    <property type="entry name" value="DYW DOMAIN-CONTAINING PROTEIN"/>
    <property type="match status" value="1"/>
</dbReference>